<dbReference type="Pfam" id="PF13400">
    <property type="entry name" value="Tad"/>
    <property type="match status" value="1"/>
</dbReference>
<reference evidence="3 4" key="1">
    <citation type="submission" date="2021-01" db="EMBL/GenBank/DDBJ databases">
        <title>Whole genome shotgun sequence of Actinoplanes humidus NBRC 14915.</title>
        <authorList>
            <person name="Komaki H."/>
            <person name="Tamura T."/>
        </authorList>
    </citation>
    <scope>NUCLEOTIDE SEQUENCE [LARGE SCALE GENOMIC DNA]</scope>
    <source>
        <strain evidence="3 4">NBRC 14915</strain>
    </source>
</reference>
<evidence type="ECO:0000313" key="3">
    <source>
        <dbReference type="EMBL" id="GIE19656.1"/>
    </source>
</evidence>
<gene>
    <name evidence="3" type="ORF">Ahu01nite_027580</name>
</gene>
<dbReference type="EMBL" id="BOMN01000031">
    <property type="protein sequence ID" value="GIE19656.1"/>
    <property type="molecule type" value="Genomic_DNA"/>
</dbReference>
<dbReference type="InterPro" id="IPR021202">
    <property type="entry name" value="Rv3654c-like"/>
</dbReference>
<evidence type="ECO:0000313" key="4">
    <source>
        <dbReference type="Proteomes" id="UP000603200"/>
    </source>
</evidence>
<keyword evidence="1" id="KW-0472">Membrane</keyword>
<keyword evidence="1" id="KW-1133">Transmembrane helix</keyword>
<dbReference type="Proteomes" id="UP000603200">
    <property type="component" value="Unassembled WGS sequence"/>
</dbReference>
<dbReference type="NCBIfam" id="TIGR03816">
    <property type="entry name" value="tadE_like_DECH"/>
    <property type="match status" value="1"/>
</dbReference>
<keyword evidence="1" id="KW-0812">Transmembrane</keyword>
<keyword evidence="4" id="KW-1185">Reference proteome</keyword>
<sequence length="132" mass="13185">MTDALVLVEKPGRRLGFDDDRGAATIFVLAIGLVLLMGGSAGATVSAVRVARHQARAAADLGALAGAMRADEGPAPACTRAAEIVTANNAALTACHVDGLTILVTAEVKVSPLPGMTHPATATARAGPIYGS</sequence>
<accession>A0ABQ3ZM44</accession>
<feature type="transmembrane region" description="Helical" evidence="1">
    <location>
        <begin position="23"/>
        <end position="48"/>
    </location>
</feature>
<comment type="caution">
    <text evidence="3">The sequence shown here is derived from an EMBL/GenBank/DDBJ whole genome shotgun (WGS) entry which is preliminary data.</text>
</comment>
<evidence type="ECO:0000256" key="1">
    <source>
        <dbReference type="SAM" id="Phobius"/>
    </source>
</evidence>
<feature type="domain" description="Putative Flp pilus-assembly TadG-like N-terminal" evidence="2">
    <location>
        <begin position="22"/>
        <end position="68"/>
    </location>
</feature>
<dbReference type="RefSeq" id="WP_203836867.1">
    <property type="nucleotide sequence ID" value="NZ_BAAATV010000006.1"/>
</dbReference>
<organism evidence="3 4">
    <name type="scientific">Winogradskya humida</name>
    <dbReference type="NCBI Taxonomy" id="113566"/>
    <lineage>
        <taxon>Bacteria</taxon>
        <taxon>Bacillati</taxon>
        <taxon>Actinomycetota</taxon>
        <taxon>Actinomycetes</taxon>
        <taxon>Micromonosporales</taxon>
        <taxon>Micromonosporaceae</taxon>
        <taxon>Winogradskya</taxon>
    </lineage>
</organism>
<name>A0ABQ3ZM44_9ACTN</name>
<protein>
    <recommendedName>
        <fullName evidence="2">Putative Flp pilus-assembly TadG-like N-terminal domain-containing protein</fullName>
    </recommendedName>
</protein>
<dbReference type="InterPro" id="IPR028087">
    <property type="entry name" value="Tad_N"/>
</dbReference>
<proteinExistence type="predicted"/>
<evidence type="ECO:0000259" key="2">
    <source>
        <dbReference type="Pfam" id="PF13400"/>
    </source>
</evidence>